<dbReference type="InterPro" id="IPR000172">
    <property type="entry name" value="GMC_OxRdtase_N"/>
</dbReference>
<dbReference type="GO" id="GO:0050660">
    <property type="term" value="F:flavin adenine dinucleotide binding"/>
    <property type="evidence" value="ECO:0007669"/>
    <property type="project" value="InterPro"/>
</dbReference>
<dbReference type="Pfam" id="PF00732">
    <property type="entry name" value="GMC_oxred_N"/>
    <property type="match status" value="1"/>
</dbReference>
<dbReference type="Gene3D" id="3.50.50.60">
    <property type="entry name" value="FAD/NAD(P)-binding domain"/>
    <property type="match status" value="1"/>
</dbReference>
<dbReference type="Gene3D" id="3.30.410.40">
    <property type="match status" value="1"/>
</dbReference>
<dbReference type="EMBL" id="UINC01006382">
    <property type="protein sequence ID" value="SVA27193.1"/>
    <property type="molecule type" value="Genomic_DNA"/>
</dbReference>
<comment type="cofactor">
    <cofactor evidence="1">
        <name>FAD</name>
        <dbReference type="ChEBI" id="CHEBI:57692"/>
    </cofactor>
</comment>
<organism evidence="6">
    <name type="scientific">marine metagenome</name>
    <dbReference type="NCBI Taxonomy" id="408172"/>
    <lineage>
        <taxon>unclassified sequences</taxon>
        <taxon>metagenomes</taxon>
        <taxon>ecological metagenomes</taxon>
    </lineage>
</organism>
<dbReference type="SUPFAM" id="SSF54373">
    <property type="entry name" value="FAD-linked reductases, C-terminal domain"/>
    <property type="match status" value="1"/>
</dbReference>
<dbReference type="PANTHER" id="PTHR11552:SF147">
    <property type="entry name" value="CHOLINE DEHYDROGENASE, MITOCHONDRIAL"/>
    <property type="match status" value="1"/>
</dbReference>
<dbReference type="SUPFAM" id="SSF51905">
    <property type="entry name" value="FAD/NAD(P)-binding domain"/>
    <property type="match status" value="1"/>
</dbReference>
<dbReference type="InterPro" id="IPR012132">
    <property type="entry name" value="GMC_OxRdtase"/>
</dbReference>
<accession>A0A381UK77</accession>
<keyword evidence="3" id="KW-0285">Flavoprotein</keyword>
<dbReference type="GO" id="GO:0008812">
    <property type="term" value="F:choline dehydrogenase activity"/>
    <property type="evidence" value="ECO:0007669"/>
    <property type="project" value="TreeGrafter"/>
</dbReference>
<evidence type="ECO:0000256" key="3">
    <source>
        <dbReference type="ARBA" id="ARBA00022630"/>
    </source>
</evidence>
<dbReference type="GO" id="GO:0016020">
    <property type="term" value="C:membrane"/>
    <property type="evidence" value="ECO:0007669"/>
    <property type="project" value="TreeGrafter"/>
</dbReference>
<keyword evidence="4" id="KW-0274">FAD</keyword>
<dbReference type="AlphaFoldDB" id="A0A381UK77"/>
<feature type="domain" description="Glucose-methanol-choline oxidoreductase N-terminal" evidence="5">
    <location>
        <begin position="257"/>
        <end position="271"/>
    </location>
</feature>
<dbReference type="Pfam" id="PF05199">
    <property type="entry name" value="GMC_oxred_C"/>
    <property type="match status" value="1"/>
</dbReference>
<comment type="similarity">
    <text evidence="2">Belongs to the GMC oxidoreductase family.</text>
</comment>
<evidence type="ECO:0000256" key="2">
    <source>
        <dbReference type="ARBA" id="ARBA00010790"/>
    </source>
</evidence>
<dbReference type="GO" id="GO:0019285">
    <property type="term" value="P:glycine betaine biosynthetic process from choline"/>
    <property type="evidence" value="ECO:0007669"/>
    <property type="project" value="TreeGrafter"/>
</dbReference>
<dbReference type="InterPro" id="IPR023978">
    <property type="entry name" value="GMC_oxidoreductase_bact"/>
</dbReference>
<dbReference type="InterPro" id="IPR036188">
    <property type="entry name" value="FAD/NAD-bd_sf"/>
</dbReference>
<evidence type="ECO:0000256" key="1">
    <source>
        <dbReference type="ARBA" id="ARBA00001974"/>
    </source>
</evidence>
<evidence type="ECO:0000256" key="4">
    <source>
        <dbReference type="ARBA" id="ARBA00022827"/>
    </source>
</evidence>
<dbReference type="PROSITE" id="PS00624">
    <property type="entry name" value="GMC_OXRED_2"/>
    <property type="match status" value="1"/>
</dbReference>
<name>A0A381UK77_9ZZZZ</name>
<dbReference type="InterPro" id="IPR007867">
    <property type="entry name" value="GMC_OxRtase_C"/>
</dbReference>
<gene>
    <name evidence="6" type="ORF">METZ01_LOCUS80047</name>
</gene>
<dbReference type="PIRSF" id="PIRSF000137">
    <property type="entry name" value="Alcohol_oxidase"/>
    <property type="match status" value="1"/>
</dbReference>
<dbReference type="PROSITE" id="PS51257">
    <property type="entry name" value="PROKAR_LIPOPROTEIN"/>
    <property type="match status" value="1"/>
</dbReference>
<dbReference type="NCBIfam" id="TIGR03970">
    <property type="entry name" value="Rv0697"/>
    <property type="match status" value="1"/>
</dbReference>
<evidence type="ECO:0000259" key="5">
    <source>
        <dbReference type="PROSITE" id="PS00624"/>
    </source>
</evidence>
<evidence type="ECO:0000313" key="6">
    <source>
        <dbReference type="EMBL" id="SVA27193.1"/>
    </source>
</evidence>
<protein>
    <recommendedName>
        <fullName evidence="5">Glucose-methanol-choline oxidoreductase N-terminal domain-containing protein</fullName>
    </recommendedName>
</protein>
<proteinExistence type="inferred from homology"/>
<dbReference type="PANTHER" id="PTHR11552">
    <property type="entry name" value="GLUCOSE-METHANOL-CHOLINE GMC OXIDOREDUCTASE"/>
    <property type="match status" value="1"/>
</dbReference>
<reference evidence="6" key="1">
    <citation type="submission" date="2018-05" db="EMBL/GenBank/DDBJ databases">
        <authorList>
            <person name="Lanie J.A."/>
            <person name="Ng W.-L."/>
            <person name="Kazmierczak K.M."/>
            <person name="Andrzejewski T.M."/>
            <person name="Davidsen T.M."/>
            <person name="Wayne K.J."/>
            <person name="Tettelin H."/>
            <person name="Glass J.I."/>
            <person name="Rusch D."/>
            <person name="Podicherti R."/>
            <person name="Tsui H.-C.T."/>
            <person name="Winkler M.E."/>
        </authorList>
    </citation>
    <scope>NUCLEOTIDE SEQUENCE</scope>
</reference>
<sequence length="516" mass="56700">MKYDYVIVGGGSAGCTLASRITENPDVSVLLLEAGPDYPEFNQLPDDIKLGNNVWRSAYGPHSWEYMATATPRQSEQIIIPRGKTTGGSSSINGQVLFRGIPEDYDNWAKWDNPEWSFANVLPYFKKLENDLDFPGGDFHGNDGPIPVRRYKRAEWLPYFGAFYDACVSLGYPAHPDHNHPDTNGVAPRPLNNIDGVRMSTALTYLSMARHRLNLTVKGDVQAHKIILDGQRAVGVTAESGGEVFTVEADQVIVSSGAIASPQLLMLSGIGPKAHLDECGIETMHDLPGVGENLRDHPAAFVLFKGDSEPPDIDAPNIQIGLRISPEGSPTDADLQISPILMSSEHAPSSVVIESNDFHFGISFALQNARGKGRIKLASTDPNRQPDINYDYLSDSYDRQQMRQGLRMALEIAAESPFKEYIIERLNPTDADLQSDDSMDEWLLRNAYTQHHSSGTCKMGSASDPMAVVNQYGHVYGIDNLRVVDASIMPDVIRANTNATTIMIAEKVADWIKEGI</sequence>